<dbReference type="InterPro" id="IPR023091">
    <property type="entry name" value="MetalPrtase_cat_dom_sf_prd"/>
</dbReference>
<comment type="subcellular location">
    <subcellularLocation>
        <location evidence="7">Cytoplasm</location>
    </subcellularLocation>
</comment>
<comment type="caution">
    <text evidence="8">The sequence shown here is derived from an EMBL/GenBank/DDBJ whole genome shotgun (WGS) entry which is preliminary data.</text>
</comment>
<evidence type="ECO:0000313" key="9">
    <source>
        <dbReference type="Proteomes" id="UP001148313"/>
    </source>
</evidence>
<dbReference type="InterPro" id="IPR020549">
    <property type="entry name" value="YbeY_CS"/>
</dbReference>
<evidence type="ECO:0000256" key="1">
    <source>
        <dbReference type="ARBA" id="ARBA00010875"/>
    </source>
</evidence>
<dbReference type="PANTHER" id="PTHR46986:SF1">
    <property type="entry name" value="ENDORIBONUCLEASE YBEY, CHLOROPLASTIC"/>
    <property type="match status" value="1"/>
</dbReference>
<keyword evidence="2 7" id="KW-0540">Nuclease</keyword>
<keyword evidence="4 7" id="KW-0255">Endonuclease</keyword>
<dbReference type="PROSITE" id="PS01306">
    <property type="entry name" value="UPF0054"/>
    <property type="match status" value="1"/>
</dbReference>
<comment type="cofactor">
    <cofactor evidence="7">
        <name>Zn(2+)</name>
        <dbReference type="ChEBI" id="CHEBI:29105"/>
    </cofactor>
    <text evidence="7">Binds 1 zinc ion.</text>
</comment>
<dbReference type="InterPro" id="IPR002036">
    <property type="entry name" value="YbeY"/>
</dbReference>
<dbReference type="PANTHER" id="PTHR46986">
    <property type="entry name" value="ENDORIBONUCLEASE YBEY, CHLOROPLASTIC"/>
    <property type="match status" value="1"/>
</dbReference>
<organism evidence="8 9">
    <name type="scientific">Hoeflea poritis</name>
    <dbReference type="NCBI Taxonomy" id="2993659"/>
    <lineage>
        <taxon>Bacteria</taxon>
        <taxon>Pseudomonadati</taxon>
        <taxon>Pseudomonadota</taxon>
        <taxon>Alphaproteobacteria</taxon>
        <taxon>Hyphomicrobiales</taxon>
        <taxon>Rhizobiaceae</taxon>
        <taxon>Hoeflea</taxon>
    </lineage>
</organism>
<dbReference type="EMBL" id="JAPJZH010000007">
    <property type="protein sequence ID" value="MDA4846303.1"/>
    <property type="molecule type" value="Genomic_DNA"/>
</dbReference>
<evidence type="ECO:0000313" key="8">
    <source>
        <dbReference type="EMBL" id="MDA4846303.1"/>
    </source>
</evidence>
<evidence type="ECO:0000256" key="7">
    <source>
        <dbReference type="HAMAP-Rule" id="MF_00009"/>
    </source>
</evidence>
<sequence length="171" mass="18766">MPNGSSIEIQISIEAAGWPEPDVLEALCDRVIAAAASYLERYEKQPFPASGCELSLLFADDPAVRAINSRWRSQDKPTNVLSFPAAPVEPGQMPGRMLGDVLFAHETVAREAQAMDIPFDNHLIHLLVHGFLHLLGYDHIDDDDAEAMESLETRILAALDLSDPYENTSPA</sequence>
<comment type="similarity">
    <text evidence="1 7">Belongs to the endoribonuclease YbeY family.</text>
</comment>
<keyword evidence="9" id="KW-1185">Reference proteome</keyword>
<comment type="function">
    <text evidence="7">Single strand-specific metallo-endoribonuclease involved in late-stage 70S ribosome quality control and in maturation of the 3' terminus of the 16S rRNA.</text>
</comment>
<evidence type="ECO:0000256" key="2">
    <source>
        <dbReference type="ARBA" id="ARBA00022722"/>
    </source>
</evidence>
<keyword evidence="6 7" id="KW-0862">Zinc</keyword>
<keyword evidence="7" id="KW-0698">rRNA processing</keyword>
<evidence type="ECO:0000256" key="4">
    <source>
        <dbReference type="ARBA" id="ARBA00022759"/>
    </source>
</evidence>
<feature type="binding site" evidence="7">
    <location>
        <position position="129"/>
    </location>
    <ligand>
        <name>Zn(2+)</name>
        <dbReference type="ChEBI" id="CHEBI:29105"/>
        <note>catalytic</note>
    </ligand>
</feature>
<dbReference type="EC" id="3.1.-.-" evidence="7"/>
<accession>A0ABT4VNL2</accession>
<keyword evidence="5 7" id="KW-0378">Hydrolase</keyword>
<dbReference type="HAMAP" id="MF_00009">
    <property type="entry name" value="Endoribonucl_YbeY"/>
    <property type="match status" value="1"/>
</dbReference>
<dbReference type="RefSeq" id="WP_271090041.1">
    <property type="nucleotide sequence ID" value="NZ_JAPJZH010000007.1"/>
</dbReference>
<dbReference type="Proteomes" id="UP001148313">
    <property type="component" value="Unassembled WGS sequence"/>
</dbReference>
<proteinExistence type="inferred from homology"/>
<protein>
    <recommendedName>
        <fullName evidence="7">Endoribonuclease YbeY</fullName>
        <ecNumber evidence="7">3.1.-.-</ecNumber>
    </recommendedName>
</protein>
<dbReference type="NCBIfam" id="TIGR00043">
    <property type="entry name" value="rRNA maturation RNase YbeY"/>
    <property type="match status" value="1"/>
</dbReference>
<dbReference type="SUPFAM" id="SSF55486">
    <property type="entry name" value="Metalloproteases ('zincins'), catalytic domain"/>
    <property type="match status" value="1"/>
</dbReference>
<keyword evidence="3 7" id="KW-0479">Metal-binding</keyword>
<evidence type="ECO:0000256" key="6">
    <source>
        <dbReference type="ARBA" id="ARBA00022833"/>
    </source>
</evidence>
<dbReference type="Pfam" id="PF02130">
    <property type="entry name" value="YbeY"/>
    <property type="match status" value="1"/>
</dbReference>
<evidence type="ECO:0000256" key="5">
    <source>
        <dbReference type="ARBA" id="ARBA00022801"/>
    </source>
</evidence>
<dbReference type="Gene3D" id="3.40.390.30">
    <property type="entry name" value="Metalloproteases ('zincins'), catalytic domain"/>
    <property type="match status" value="1"/>
</dbReference>
<gene>
    <name evidence="7 8" type="primary">ybeY</name>
    <name evidence="8" type="ORF">OOZ53_13135</name>
</gene>
<keyword evidence="7" id="KW-0963">Cytoplasm</keyword>
<evidence type="ECO:0000256" key="3">
    <source>
        <dbReference type="ARBA" id="ARBA00022723"/>
    </source>
</evidence>
<reference evidence="8" key="1">
    <citation type="submission" date="2022-11" db="EMBL/GenBank/DDBJ databases">
        <title>Hoeflea poritis sp. nov., isolated from scleractinian coral Porites lutea.</title>
        <authorList>
            <person name="Zhang G."/>
            <person name="Wei Q."/>
            <person name="Cai L."/>
        </authorList>
    </citation>
    <scope>NUCLEOTIDE SEQUENCE</scope>
    <source>
        <strain evidence="8">E7-10</strain>
    </source>
</reference>
<name>A0ABT4VNL2_9HYPH</name>
<feature type="binding site" evidence="7">
    <location>
        <position position="139"/>
    </location>
    <ligand>
        <name>Zn(2+)</name>
        <dbReference type="ChEBI" id="CHEBI:29105"/>
        <note>catalytic</note>
    </ligand>
</feature>
<feature type="binding site" evidence="7">
    <location>
        <position position="133"/>
    </location>
    <ligand>
        <name>Zn(2+)</name>
        <dbReference type="ChEBI" id="CHEBI:29105"/>
        <note>catalytic</note>
    </ligand>
</feature>
<keyword evidence="7" id="KW-0690">Ribosome biogenesis</keyword>